<keyword evidence="2" id="KW-1185">Reference proteome</keyword>
<dbReference type="InterPro" id="IPR011004">
    <property type="entry name" value="Trimer_LpxA-like_sf"/>
</dbReference>
<dbReference type="EMBL" id="SNYJ01000006">
    <property type="protein sequence ID" value="TDQ40293.1"/>
    <property type="molecule type" value="Genomic_DNA"/>
</dbReference>
<sequence length="170" mass="18098">MIYPYLHYTPKIDASSFIAANATVTGHVTLLEETSVWFQAVIRGDVAPVIIGKRSNIQDGAVLHQSPGLPVIIEEDVTVGHQALLHSAIVRKGALVGMGATMLDGAELQEGAMLGAGSLLTGGKTIPPYTLALGSPAKPIRALTQAEIDDMKRICEDYVKKGKVYKQMTS</sequence>
<gene>
    <name evidence="1" type="ORF">EV213_1069</name>
</gene>
<keyword evidence="1" id="KW-0808">Transferase</keyword>
<dbReference type="CDD" id="cd04645">
    <property type="entry name" value="LbH_gamma_CA_like"/>
    <property type="match status" value="1"/>
</dbReference>
<dbReference type="Gene3D" id="2.160.10.10">
    <property type="entry name" value="Hexapeptide repeat proteins"/>
    <property type="match status" value="1"/>
</dbReference>
<dbReference type="PANTHER" id="PTHR13061">
    <property type="entry name" value="DYNACTIN SUBUNIT P25"/>
    <property type="match status" value="1"/>
</dbReference>
<dbReference type="InterPro" id="IPR050484">
    <property type="entry name" value="Transf_Hexapept/Carb_Anhydrase"/>
</dbReference>
<dbReference type="Proteomes" id="UP000295632">
    <property type="component" value="Unassembled WGS sequence"/>
</dbReference>
<dbReference type="SUPFAM" id="SSF51161">
    <property type="entry name" value="Trimeric LpxA-like enzymes"/>
    <property type="match status" value="1"/>
</dbReference>
<dbReference type="AlphaFoldDB" id="A0A4R6U611"/>
<organism evidence="1 2">
    <name type="scientific">Aureibacillus halotolerans</name>
    <dbReference type="NCBI Taxonomy" id="1508390"/>
    <lineage>
        <taxon>Bacteria</taxon>
        <taxon>Bacillati</taxon>
        <taxon>Bacillota</taxon>
        <taxon>Bacilli</taxon>
        <taxon>Bacillales</taxon>
        <taxon>Bacillaceae</taxon>
        <taxon>Aureibacillus</taxon>
    </lineage>
</organism>
<proteinExistence type="predicted"/>
<dbReference type="GO" id="GO:0016740">
    <property type="term" value="F:transferase activity"/>
    <property type="evidence" value="ECO:0007669"/>
    <property type="project" value="UniProtKB-KW"/>
</dbReference>
<comment type="caution">
    <text evidence="1">The sequence shown here is derived from an EMBL/GenBank/DDBJ whole genome shotgun (WGS) entry which is preliminary data.</text>
</comment>
<dbReference type="OrthoDB" id="9803036at2"/>
<evidence type="ECO:0000313" key="1">
    <source>
        <dbReference type="EMBL" id="TDQ40293.1"/>
    </source>
</evidence>
<name>A0A4R6U611_9BACI</name>
<dbReference type="InterPro" id="IPR047324">
    <property type="entry name" value="LbH_gamma_CA-like"/>
</dbReference>
<evidence type="ECO:0000313" key="2">
    <source>
        <dbReference type="Proteomes" id="UP000295632"/>
    </source>
</evidence>
<protein>
    <submittedName>
        <fullName evidence="1">Carbonic anhydrase/acetyltransferase-like protein (Isoleucine patch superfamily)</fullName>
    </submittedName>
</protein>
<dbReference type="RefSeq" id="WP_133580119.1">
    <property type="nucleotide sequence ID" value="NZ_SNYJ01000006.1"/>
</dbReference>
<accession>A0A4R6U611</accession>
<reference evidence="1 2" key="1">
    <citation type="submission" date="2019-03" db="EMBL/GenBank/DDBJ databases">
        <title>Genomic Encyclopedia of Type Strains, Phase IV (KMG-IV): sequencing the most valuable type-strain genomes for metagenomic binning, comparative biology and taxonomic classification.</title>
        <authorList>
            <person name="Goeker M."/>
        </authorList>
    </citation>
    <scope>NUCLEOTIDE SEQUENCE [LARGE SCALE GENOMIC DNA]</scope>
    <source>
        <strain evidence="1 2">DSM 28697</strain>
    </source>
</reference>
<dbReference type="PANTHER" id="PTHR13061:SF29">
    <property type="entry name" value="GAMMA CARBONIC ANHYDRASE-LIKE 1, MITOCHONDRIAL-RELATED"/>
    <property type="match status" value="1"/>
</dbReference>